<keyword evidence="1" id="KW-1133">Transmembrane helix</keyword>
<accession>A0A0F9JBM4</accession>
<gene>
    <name evidence="2" type="ORF">LCGC14_1476130</name>
</gene>
<keyword evidence="1" id="KW-0472">Membrane</keyword>
<sequence length="950" mass="105741">MRSAKIRKVKRILALFIIITTMIVLNFIPFNLISQHLLPEADSPEKIQFLDGLETADYSSSYSNTGSNFDVILHQSYLNNSYNIMLNVSDTNNNTFSIPSPLYPNFNSSYAQFEVDNIYAPNKTLIVEDDLSGGNMLGSGLNSHYISFETIGIGYIETINLSLKESGGGATLTIYLFNATNNLGNIEPDSAVYGTPIVNVAPITGSTYQWYNFTGINSLFNSSKTYNNTFFFRLDEGGLGTIQVGGAWDTTISPDLDDESLVYRSDGTTLETSAGFTVDAGLMLELSPLDNNPTPEQITLKINSSSIVGGGINNGSWVDYSEYQDNSGKLSFEVTADWWDVSCNIANTLINYTRTDLRASTSFQIPGSGLDVVWNVTKNGGLNYFGKDFSDYRINFTIPATWHSGSIKVFNGTDQFTINKRLLSNGYREVEVPNAINGSYWFLNATSDNEIASIETTPISIFNFSDIVQFNATFLNYTKDGTINLSVYSPAAINNRMNYTFTNNSFGAGIEVYFGDWNISETVTKYGIFRMQVAWNNKTSAGFREGTIIINAETSLQILYPSQNVNYNASKIFDMTVYYNDTGQNLNISDADIQYKINDGSYSIVNYSVEYIGNGKYNITFDCNNTEFDYGPNNITIKAGSTYYNNQTKTLNLTIWGETNLTSLFPQITSFDSSETFNITLYFNDTVKAIGIGGASIYDNINVDGTPYTPLDFYDYGNGYYNITVNCNADVFNSSGYGDFNLSINVNKSYYYNQTTSFIFDITGDTKLTLTKSPDKSFYYSDEVFNITATFNDTSRIEGISGATIEIDVDGEIYTPDWEDMENGNYTITINCSDQIFRDYGYFNLRINASKANYHFQSNSSLDLIIGNTSLVVTNPLDDSIFVDRQLFNVTIQYFDLVNDTGIKGATINYSLNGGGNYRGDNITYIGNGNYNITIYANHSDFNSFGFIGI</sequence>
<proteinExistence type="predicted"/>
<comment type="caution">
    <text evidence="2">The sequence shown here is derived from an EMBL/GenBank/DDBJ whole genome shotgun (WGS) entry which is preliminary data.</text>
</comment>
<dbReference type="AlphaFoldDB" id="A0A0F9JBM4"/>
<feature type="transmembrane region" description="Helical" evidence="1">
    <location>
        <begin position="12"/>
        <end position="33"/>
    </location>
</feature>
<feature type="non-terminal residue" evidence="2">
    <location>
        <position position="950"/>
    </location>
</feature>
<organism evidence="2">
    <name type="scientific">marine sediment metagenome</name>
    <dbReference type="NCBI Taxonomy" id="412755"/>
    <lineage>
        <taxon>unclassified sequences</taxon>
        <taxon>metagenomes</taxon>
        <taxon>ecological metagenomes</taxon>
    </lineage>
</organism>
<protein>
    <submittedName>
        <fullName evidence="2">Uncharacterized protein</fullName>
    </submittedName>
</protein>
<reference evidence="2" key="1">
    <citation type="journal article" date="2015" name="Nature">
        <title>Complex archaea that bridge the gap between prokaryotes and eukaryotes.</title>
        <authorList>
            <person name="Spang A."/>
            <person name="Saw J.H."/>
            <person name="Jorgensen S.L."/>
            <person name="Zaremba-Niedzwiedzka K."/>
            <person name="Martijn J."/>
            <person name="Lind A.E."/>
            <person name="van Eijk R."/>
            <person name="Schleper C."/>
            <person name="Guy L."/>
            <person name="Ettema T.J."/>
        </authorList>
    </citation>
    <scope>NUCLEOTIDE SEQUENCE</scope>
</reference>
<evidence type="ECO:0000313" key="2">
    <source>
        <dbReference type="EMBL" id="KKM66943.1"/>
    </source>
</evidence>
<evidence type="ECO:0000256" key="1">
    <source>
        <dbReference type="SAM" id="Phobius"/>
    </source>
</evidence>
<keyword evidence="1" id="KW-0812">Transmembrane</keyword>
<name>A0A0F9JBM4_9ZZZZ</name>
<dbReference type="EMBL" id="LAZR01010438">
    <property type="protein sequence ID" value="KKM66943.1"/>
    <property type="molecule type" value="Genomic_DNA"/>
</dbReference>